<dbReference type="AlphaFoldDB" id="A0A4S8M4T8"/>
<gene>
    <name evidence="2" type="ORF">K435DRAFT_84967</name>
</gene>
<dbReference type="EMBL" id="ML179169">
    <property type="protein sequence ID" value="THU96733.1"/>
    <property type="molecule type" value="Genomic_DNA"/>
</dbReference>
<protein>
    <submittedName>
        <fullName evidence="2">Uncharacterized protein</fullName>
    </submittedName>
</protein>
<reference evidence="2 3" key="1">
    <citation type="journal article" date="2019" name="Nat. Ecol. Evol.">
        <title>Megaphylogeny resolves global patterns of mushroom evolution.</title>
        <authorList>
            <person name="Varga T."/>
            <person name="Krizsan K."/>
            <person name="Foldi C."/>
            <person name="Dima B."/>
            <person name="Sanchez-Garcia M."/>
            <person name="Sanchez-Ramirez S."/>
            <person name="Szollosi G.J."/>
            <person name="Szarkandi J.G."/>
            <person name="Papp V."/>
            <person name="Albert L."/>
            <person name="Andreopoulos W."/>
            <person name="Angelini C."/>
            <person name="Antonin V."/>
            <person name="Barry K.W."/>
            <person name="Bougher N.L."/>
            <person name="Buchanan P."/>
            <person name="Buyck B."/>
            <person name="Bense V."/>
            <person name="Catcheside P."/>
            <person name="Chovatia M."/>
            <person name="Cooper J."/>
            <person name="Damon W."/>
            <person name="Desjardin D."/>
            <person name="Finy P."/>
            <person name="Geml J."/>
            <person name="Haridas S."/>
            <person name="Hughes K."/>
            <person name="Justo A."/>
            <person name="Karasinski D."/>
            <person name="Kautmanova I."/>
            <person name="Kiss B."/>
            <person name="Kocsube S."/>
            <person name="Kotiranta H."/>
            <person name="LaButti K.M."/>
            <person name="Lechner B.E."/>
            <person name="Liimatainen K."/>
            <person name="Lipzen A."/>
            <person name="Lukacs Z."/>
            <person name="Mihaltcheva S."/>
            <person name="Morgado L.N."/>
            <person name="Niskanen T."/>
            <person name="Noordeloos M.E."/>
            <person name="Ohm R.A."/>
            <person name="Ortiz-Santana B."/>
            <person name="Ovrebo C."/>
            <person name="Racz N."/>
            <person name="Riley R."/>
            <person name="Savchenko A."/>
            <person name="Shiryaev A."/>
            <person name="Soop K."/>
            <person name="Spirin V."/>
            <person name="Szebenyi C."/>
            <person name="Tomsovsky M."/>
            <person name="Tulloss R.E."/>
            <person name="Uehling J."/>
            <person name="Grigoriev I.V."/>
            <person name="Vagvolgyi C."/>
            <person name="Papp T."/>
            <person name="Martin F.M."/>
            <person name="Miettinen O."/>
            <person name="Hibbett D.S."/>
            <person name="Nagy L.G."/>
        </authorList>
    </citation>
    <scope>NUCLEOTIDE SEQUENCE [LARGE SCALE GENOMIC DNA]</scope>
    <source>
        <strain evidence="2 3">CBS 962.96</strain>
    </source>
</reference>
<feature type="compositionally biased region" description="Low complexity" evidence="1">
    <location>
        <begin position="177"/>
        <end position="188"/>
    </location>
</feature>
<evidence type="ECO:0000313" key="2">
    <source>
        <dbReference type="EMBL" id="THU96733.1"/>
    </source>
</evidence>
<evidence type="ECO:0000313" key="3">
    <source>
        <dbReference type="Proteomes" id="UP000297245"/>
    </source>
</evidence>
<keyword evidence="3" id="KW-1185">Reference proteome</keyword>
<dbReference type="OrthoDB" id="2974318at2759"/>
<feature type="region of interest" description="Disordered" evidence="1">
    <location>
        <begin position="41"/>
        <end position="114"/>
    </location>
</feature>
<feature type="region of interest" description="Disordered" evidence="1">
    <location>
        <begin position="146"/>
        <end position="243"/>
    </location>
</feature>
<name>A0A4S8M4T8_DENBC</name>
<sequence>MTSDARRVSNARGATRIWATPTYGQKEDDYVVNNLATFRFGDPGAVDDDGHDPGPTHNPTQHRSHQSQQQQTILLSHHAELPSMSPIRSPISFNEFGEHSDDDDSYNDNISAYDYDSDGFDTESALRIEVGSAQFDDQSLIEGPALAGTWGPSSSSTSIRTVHTYSSSSQSRRRSRSWSSYSRTSSSSNDWRRLLGPVDMSTTTVATPPEFVSTYSPTDDETPYTHAVPQEPQIPPDPDAMSGYNLQFITQDFSSPLDFVSKSHQHQQDQARRRSSYRTSTLPLPIHPSPSTPPDSNRPLPVLPALQQLRRDSASERSARPLSIQSARTTGTFSLDDSFQRGLMTWGGEDYGTLRREWVIKKDKENNMYQNQNQRYPSQVWTGMFPGDDEVWANYWLGNFLVSREDVPSGEYLAVKFPSYIAYMPIRTHVMRASILFHFLCSAFRVRRLTLQLVPLPDQVNQDTLQNPAVLSIVHPVLAAETQKRTL</sequence>
<organism evidence="2 3">
    <name type="scientific">Dendrothele bispora (strain CBS 962.96)</name>
    <dbReference type="NCBI Taxonomy" id="1314807"/>
    <lineage>
        <taxon>Eukaryota</taxon>
        <taxon>Fungi</taxon>
        <taxon>Dikarya</taxon>
        <taxon>Basidiomycota</taxon>
        <taxon>Agaricomycotina</taxon>
        <taxon>Agaricomycetes</taxon>
        <taxon>Agaricomycetidae</taxon>
        <taxon>Agaricales</taxon>
        <taxon>Agaricales incertae sedis</taxon>
        <taxon>Dendrothele</taxon>
    </lineage>
</organism>
<proteinExistence type="predicted"/>
<feature type="compositionally biased region" description="Polar residues" evidence="1">
    <location>
        <begin position="151"/>
        <end position="165"/>
    </location>
</feature>
<feature type="region of interest" description="Disordered" evidence="1">
    <location>
        <begin position="260"/>
        <end position="301"/>
    </location>
</feature>
<accession>A0A4S8M4T8</accession>
<feature type="region of interest" description="Disordered" evidence="1">
    <location>
        <begin position="1"/>
        <end position="23"/>
    </location>
</feature>
<dbReference type="Proteomes" id="UP000297245">
    <property type="component" value="Unassembled WGS sequence"/>
</dbReference>
<evidence type="ECO:0000256" key="1">
    <source>
        <dbReference type="SAM" id="MobiDB-lite"/>
    </source>
</evidence>